<feature type="chain" id="PRO_5002100725" description="Porin" evidence="1">
    <location>
        <begin position="23"/>
        <end position="413"/>
    </location>
</feature>
<dbReference type="Pfam" id="PF19577">
    <property type="entry name" value="DcaP"/>
    <property type="match status" value="1"/>
</dbReference>
<evidence type="ECO:0000256" key="1">
    <source>
        <dbReference type="SAM" id="SignalP"/>
    </source>
</evidence>
<dbReference type="OrthoDB" id="790324at2"/>
<dbReference type="SUPFAM" id="SSF56935">
    <property type="entry name" value="Porins"/>
    <property type="match status" value="1"/>
</dbReference>
<dbReference type="STRING" id="363331.RM51_18495"/>
<dbReference type="RefSeq" id="WP_039373057.1">
    <property type="nucleotide sequence ID" value="NZ_JWTA01000021.1"/>
</dbReference>
<sequence length="413" mass="45714">MKQNLFSSLLLSLGCTCFYSIAYSQFLSVESKDSLNGKPRIESKLIGRLKLNGLYDISGSLAEKSAFSIHENDVSGKDIPAFNMDMRQSQLRLISTMQLKNGKQLKAMLEGDFIGPNNTSQFRLRHAWIEYEQWMAGQNWSTFGSGSLWPASLLDWDGPTGMVLSRRTQVRYTSTQSKALPISIEASIEYTELRRLHDYTINPELGVDNAPSRLPDAVLGVTHHFNNGGFVKVAGLYRNIGYNSKNIAAGETDFNYSSKSTGGVTLIGNIFFEKSSGLTNNLQAQWTTGKGIADYLVALGGSGLDGFANSSGNGTLNLLPVHAGFISYQRYWTKKFHTMGVASYNHFYDAGNTDSEWDKMTNYYAVVNVGYDLLDSLMVALETQVGYKELEYNSGEKKGANAVRIGFGILYNF</sequence>
<name>A0A0B4CY86_9FLAO</name>
<dbReference type="PROSITE" id="PS51257">
    <property type="entry name" value="PROKAR_LIPOPROTEIN"/>
    <property type="match status" value="1"/>
</dbReference>
<dbReference type="EMBL" id="JWTA01000021">
    <property type="protein sequence ID" value="KIC61292.1"/>
    <property type="molecule type" value="Genomic_DNA"/>
</dbReference>
<dbReference type="Proteomes" id="UP000031167">
    <property type="component" value="Unassembled WGS sequence"/>
</dbReference>
<keyword evidence="1" id="KW-0732">Signal</keyword>
<dbReference type="AlphaFoldDB" id="A0A0B4CY86"/>
<evidence type="ECO:0008006" key="4">
    <source>
        <dbReference type="Google" id="ProtNLM"/>
    </source>
</evidence>
<dbReference type="InterPro" id="IPR045748">
    <property type="entry name" value="DcaP"/>
</dbReference>
<reference evidence="2 3" key="1">
    <citation type="submission" date="2014-12" db="EMBL/GenBank/DDBJ databases">
        <title>Genome sequencing of Chryseobacterium taiwanense TPW19.</title>
        <authorList>
            <person name="Tan P.W."/>
            <person name="Chan K.-G."/>
        </authorList>
    </citation>
    <scope>NUCLEOTIDE SEQUENCE [LARGE SCALE GENOMIC DNA]</scope>
    <source>
        <strain evidence="2 3">TPW19</strain>
    </source>
</reference>
<protein>
    <recommendedName>
        <fullName evidence="4">Porin</fullName>
    </recommendedName>
</protein>
<evidence type="ECO:0000313" key="3">
    <source>
        <dbReference type="Proteomes" id="UP000031167"/>
    </source>
</evidence>
<proteinExistence type="predicted"/>
<accession>A0A0B4CY86</accession>
<feature type="signal peptide" evidence="1">
    <location>
        <begin position="1"/>
        <end position="22"/>
    </location>
</feature>
<evidence type="ECO:0000313" key="2">
    <source>
        <dbReference type="EMBL" id="KIC61292.1"/>
    </source>
</evidence>
<comment type="caution">
    <text evidence="2">The sequence shown here is derived from an EMBL/GenBank/DDBJ whole genome shotgun (WGS) entry which is preliminary data.</text>
</comment>
<organism evidence="2 3">
    <name type="scientific">Chryseobacterium taiwanense</name>
    <dbReference type="NCBI Taxonomy" id="363331"/>
    <lineage>
        <taxon>Bacteria</taxon>
        <taxon>Pseudomonadati</taxon>
        <taxon>Bacteroidota</taxon>
        <taxon>Flavobacteriia</taxon>
        <taxon>Flavobacteriales</taxon>
        <taxon>Weeksellaceae</taxon>
        <taxon>Chryseobacterium group</taxon>
        <taxon>Chryseobacterium</taxon>
    </lineage>
</organism>
<keyword evidence="3" id="KW-1185">Reference proteome</keyword>
<gene>
    <name evidence="2" type="ORF">RM51_18495</name>
</gene>